<gene>
    <name evidence="8" type="primary">alr</name>
    <name evidence="8" type="ORF">F9Y85_19185</name>
    <name evidence="9" type="ORF">R5H13_02825</name>
</gene>
<dbReference type="PROSITE" id="PS00395">
    <property type="entry name" value="ALANINE_RACEMASE"/>
    <property type="match status" value="1"/>
</dbReference>
<dbReference type="PRINTS" id="PR00992">
    <property type="entry name" value="ALARACEMASE"/>
</dbReference>
<evidence type="ECO:0000313" key="11">
    <source>
        <dbReference type="Proteomes" id="UP001304419"/>
    </source>
</evidence>
<feature type="active site" description="Proton acceptor; specific for D-alanine" evidence="4">
    <location>
        <position position="35"/>
    </location>
</feature>
<evidence type="ECO:0000256" key="2">
    <source>
        <dbReference type="ARBA" id="ARBA00022898"/>
    </source>
</evidence>
<evidence type="ECO:0000256" key="1">
    <source>
        <dbReference type="ARBA" id="ARBA00001933"/>
    </source>
</evidence>
<dbReference type="AlphaFoldDB" id="A0A8I2H2V0"/>
<dbReference type="PANTHER" id="PTHR30511">
    <property type="entry name" value="ALANINE RACEMASE"/>
    <property type="match status" value="1"/>
</dbReference>
<dbReference type="UniPathway" id="UPA00042">
    <property type="reaction ID" value="UER00497"/>
</dbReference>
<comment type="catalytic activity">
    <reaction evidence="4">
        <text>L-alanine = D-alanine</text>
        <dbReference type="Rhea" id="RHEA:20249"/>
        <dbReference type="ChEBI" id="CHEBI:57416"/>
        <dbReference type="ChEBI" id="CHEBI:57972"/>
        <dbReference type="EC" id="5.1.1.1"/>
    </reaction>
</comment>
<name>A0A8I2H2V0_9GAMM</name>
<feature type="active site" description="Proton acceptor; specific for L-alanine" evidence="4">
    <location>
        <position position="259"/>
    </location>
</feature>
<dbReference type="InterPro" id="IPR009006">
    <property type="entry name" value="Ala_racemase/Decarboxylase_C"/>
</dbReference>
<comment type="similarity">
    <text evidence="4">Belongs to the alanine racemase family.</text>
</comment>
<protein>
    <recommendedName>
        <fullName evidence="4">Alanine racemase</fullName>
        <ecNumber evidence="4">5.1.1.1</ecNumber>
    </recommendedName>
</protein>
<evidence type="ECO:0000256" key="3">
    <source>
        <dbReference type="ARBA" id="ARBA00023235"/>
    </source>
</evidence>
<dbReference type="InterPro" id="IPR001608">
    <property type="entry name" value="Ala_racemase_N"/>
</dbReference>
<dbReference type="GO" id="GO:0030170">
    <property type="term" value="F:pyridoxal phosphate binding"/>
    <property type="evidence" value="ECO:0007669"/>
    <property type="project" value="UniProtKB-UniRule"/>
</dbReference>
<dbReference type="Pfam" id="PF00842">
    <property type="entry name" value="Ala_racemase_C"/>
    <property type="match status" value="1"/>
</dbReference>
<evidence type="ECO:0000259" key="7">
    <source>
        <dbReference type="SMART" id="SM01005"/>
    </source>
</evidence>
<dbReference type="InterPro" id="IPR000821">
    <property type="entry name" value="Ala_racemase"/>
</dbReference>
<dbReference type="InterPro" id="IPR011079">
    <property type="entry name" value="Ala_racemase_C"/>
</dbReference>
<comment type="pathway">
    <text evidence="4">Amino-acid biosynthesis; D-alanine biosynthesis; D-alanine from L-alanine: step 1/1.</text>
</comment>
<reference evidence="9 11" key="2">
    <citation type="submission" date="2023-10" db="EMBL/GenBank/DDBJ databases">
        <title>To unveil natural product biosynthetic capacity in Pseudoalteromonas.</title>
        <authorList>
            <person name="Wang J."/>
        </authorList>
    </citation>
    <scope>NUCLEOTIDE SEQUENCE [LARGE SCALE GENOMIC DNA]</scope>
    <source>
        <strain evidence="9 11">DSM 15914</strain>
    </source>
</reference>
<dbReference type="SUPFAM" id="SSF50621">
    <property type="entry name" value="Alanine racemase C-terminal domain-like"/>
    <property type="match status" value="1"/>
</dbReference>
<dbReference type="Gene3D" id="2.40.37.10">
    <property type="entry name" value="Lyase, Ornithine Decarboxylase, Chain A, domain 1"/>
    <property type="match status" value="1"/>
</dbReference>
<dbReference type="Pfam" id="PF01168">
    <property type="entry name" value="Ala_racemase_N"/>
    <property type="match status" value="1"/>
</dbReference>
<reference evidence="8" key="1">
    <citation type="submission" date="2019-10" db="EMBL/GenBank/DDBJ databases">
        <authorList>
            <person name="Paulsen S."/>
        </authorList>
    </citation>
    <scope>NUCLEOTIDE SEQUENCE</scope>
    <source>
        <strain evidence="8">LMG 19692</strain>
    </source>
</reference>
<dbReference type="RefSeq" id="WP_193522367.1">
    <property type="nucleotide sequence ID" value="NZ_CBCSDF010000019.1"/>
</dbReference>
<dbReference type="HAMAP" id="MF_01201">
    <property type="entry name" value="Ala_racemase"/>
    <property type="match status" value="1"/>
</dbReference>
<dbReference type="EMBL" id="CP137578">
    <property type="protein sequence ID" value="WOX29223.1"/>
    <property type="molecule type" value="Genomic_DNA"/>
</dbReference>
<keyword evidence="3 4" id="KW-0413">Isomerase</keyword>
<feature type="binding site" evidence="4 6">
    <location>
        <position position="131"/>
    </location>
    <ligand>
        <name>substrate</name>
    </ligand>
</feature>
<comment type="function">
    <text evidence="4">Catalyzes the interconversion of L-alanine and D-alanine. May also act on other amino acids.</text>
</comment>
<keyword evidence="11" id="KW-1185">Reference proteome</keyword>
<dbReference type="InterPro" id="IPR029066">
    <property type="entry name" value="PLP-binding_barrel"/>
</dbReference>
<dbReference type="GO" id="GO:0030632">
    <property type="term" value="P:D-alanine biosynthetic process"/>
    <property type="evidence" value="ECO:0007669"/>
    <property type="project" value="UniProtKB-UniRule"/>
</dbReference>
<dbReference type="GO" id="GO:0008784">
    <property type="term" value="F:alanine racemase activity"/>
    <property type="evidence" value="ECO:0007669"/>
    <property type="project" value="UniProtKB-UniRule"/>
</dbReference>
<evidence type="ECO:0000256" key="4">
    <source>
        <dbReference type="HAMAP-Rule" id="MF_01201"/>
    </source>
</evidence>
<feature type="binding site" evidence="4 6">
    <location>
        <position position="306"/>
    </location>
    <ligand>
        <name>substrate</name>
    </ligand>
</feature>
<dbReference type="EC" id="5.1.1.1" evidence="4"/>
<feature type="modified residue" description="N6-(pyridoxal phosphate)lysine" evidence="4 5">
    <location>
        <position position="35"/>
    </location>
</feature>
<comment type="cofactor">
    <cofactor evidence="1 4 5">
        <name>pyridoxal 5'-phosphate</name>
        <dbReference type="ChEBI" id="CHEBI:597326"/>
    </cofactor>
</comment>
<evidence type="ECO:0000256" key="5">
    <source>
        <dbReference type="PIRSR" id="PIRSR600821-50"/>
    </source>
</evidence>
<proteinExistence type="inferred from homology"/>
<dbReference type="GO" id="GO:0005829">
    <property type="term" value="C:cytosol"/>
    <property type="evidence" value="ECO:0007669"/>
    <property type="project" value="TreeGrafter"/>
</dbReference>
<dbReference type="Proteomes" id="UP001304419">
    <property type="component" value="Chromosome 1"/>
</dbReference>
<sequence length="362" mass="39931">MMTGPEAHLSVKALSNNYSILAKLNRKGTLICVLKANAYGHGATEVLQVLEKFGVTVIAVARVCEAKELREVNSNVRIIILQGAPLEDWVWCSENNVELVIHNYHDVNSVTSCDFSYKISVWVKVNLGMNRLGIERDDLVSVIKKILDRKNVEIKGVIGHFSSADLGARGSAMTEQIEFTSLTEHCKQFSKSLYNSSAVLGSLRPRQDFEYERVGLALYGVSPVQQTLKCDAQKLQPVMSFIAPLISIRKISKGEAVSYHGTWVSPRDTKIGVIAAGYGDGYPQNVEGAFVFLNGRRCAVVGVVCMDMMMVELGLDSNDELGDIAVLWGKEVHISEIARAANSTPYELFTRVAARVRRVIVH</sequence>
<evidence type="ECO:0000256" key="6">
    <source>
        <dbReference type="PIRSR" id="PIRSR600821-52"/>
    </source>
</evidence>
<dbReference type="InterPro" id="IPR020622">
    <property type="entry name" value="Ala_racemase_pyridoxalP-BS"/>
</dbReference>
<evidence type="ECO:0000313" key="10">
    <source>
        <dbReference type="Proteomes" id="UP000646877"/>
    </source>
</evidence>
<dbReference type="SMART" id="SM01005">
    <property type="entry name" value="Ala_racemase_C"/>
    <property type="match status" value="1"/>
</dbReference>
<dbReference type="SUPFAM" id="SSF51419">
    <property type="entry name" value="PLP-binding barrel"/>
    <property type="match status" value="1"/>
</dbReference>
<keyword evidence="2 4" id="KW-0663">Pyridoxal phosphate</keyword>
<accession>A0A8I2H2V0</accession>
<dbReference type="Gene3D" id="3.20.20.10">
    <property type="entry name" value="Alanine racemase"/>
    <property type="match status" value="1"/>
</dbReference>
<evidence type="ECO:0000313" key="8">
    <source>
        <dbReference type="EMBL" id="NLR23397.1"/>
    </source>
</evidence>
<organism evidence="8 10">
    <name type="scientific">Pseudoalteromonas maricaloris</name>
    <dbReference type="NCBI Taxonomy" id="184924"/>
    <lineage>
        <taxon>Bacteria</taxon>
        <taxon>Pseudomonadati</taxon>
        <taxon>Pseudomonadota</taxon>
        <taxon>Gammaproteobacteria</taxon>
        <taxon>Alteromonadales</taxon>
        <taxon>Pseudoalteromonadaceae</taxon>
        <taxon>Pseudoalteromonas</taxon>
    </lineage>
</organism>
<dbReference type="PANTHER" id="PTHR30511:SF0">
    <property type="entry name" value="ALANINE RACEMASE, CATABOLIC-RELATED"/>
    <property type="match status" value="1"/>
</dbReference>
<evidence type="ECO:0000313" key="9">
    <source>
        <dbReference type="EMBL" id="WOX29223.1"/>
    </source>
</evidence>
<dbReference type="EMBL" id="WEIA01000015">
    <property type="protein sequence ID" value="NLR23397.1"/>
    <property type="molecule type" value="Genomic_DNA"/>
</dbReference>
<dbReference type="Proteomes" id="UP000646877">
    <property type="component" value="Unassembled WGS sequence"/>
</dbReference>
<feature type="domain" description="Alanine racemase C-terminal" evidence="7">
    <location>
        <begin position="238"/>
        <end position="361"/>
    </location>
</feature>
<dbReference type="NCBIfam" id="TIGR00492">
    <property type="entry name" value="alr"/>
    <property type="match status" value="1"/>
</dbReference>